<dbReference type="InterPro" id="IPR006597">
    <property type="entry name" value="Sel1-like"/>
</dbReference>
<dbReference type="Gene3D" id="1.25.40.10">
    <property type="entry name" value="Tetratricopeptide repeat domain"/>
    <property type="match status" value="1"/>
</dbReference>
<dbReference type="PANTHER" id="PTHR11102">
    <property type="entry name" value="SEL-1-LIKE PROTEIN"/>
    <property type="match status" value="1"/>
</dbReference>
<dbReference type="EMBL" id="BMYT01000006">
    <property type="protein sequence ID" value="GGX23219.1"/>
    <property type="molecule type" value="Genomic_DNA"/>
</dbReference>
<dbReference type="SMART" id="SM00671">
    <property type="entry name" value="SEL1"/>
    <property type="match status" value="3"/>
</dbReference>
<accession>A0ABQ2XLN1</accession>
<dbReference type="Proteomes" id="UP000620127">
    <property type="component" value="Unassembled WGS sequence"/>
</dbReference>
<reference evidence="3" key="1">
    <citation type="journal article" date="2019" name="Int. J. Syst. Evol. Microbiol.">
        <title>The Global Catalogue of Microorganisms (GCM) 10K type strain sequencing project: providing services to taxonomists for standard genome sequencing and annotation.</title>
        <authorList>
            <consortium name="The Broad Institute Genomics Platform"/>
            <consortium name="The Broad Institute Genome Sequencing Center for Infectious Disease"/>
            <person name="Wu L."/>
            <person name="Ma J."/>
        </authorList>
    </citation>
    <scope>NUCLEOTIDE SEQUENCE [LARGE SCALE GENOMIC DNA]</scope>
    <source>
        <strain evidence="3">KCTC 23916</strain>
    </source>
</reference>
<feature type="region of interest" description="Disordered" evidence="1">
    <location>
        <begin position="14"/>
        <end position="34"/>
    </location>
</feature>
<gene>
    <name evidence="2" type="ORF">GCM10011282_31650</name>
</gene>
<comment type="caution">
    <text evidence="2">The sequence shown here is derived from an EMBL/GenBank/DDBJ whole genome shotgun (WGS) entry which is preliminary data.</text>
</comment>
<dbReference type="InterPro" id="IPR011990">
    <property type="entry name" value="TPR-like_helical_dom_sf"/>
</dbReference>
<sequence length="257" mass="28790">MSISNINQNQHYKPTASFTPLNIPGAAHTQSKGGEKALEHSYSIEFEKSRNIIQSDSSDAEEVRAAMEKLCFLGREKYAPAEYFLGTVFMRVKSDESQKEGIRLIQCAANRGYAPAQSDVGRLHLHGLFGKTKSVIQARKWFTLSANQGCAEGQNNLGILYLEDNEIERDYFKAANLFKSAALKGNLFAQFQLSMMYEYGMGVAIDRKASFYWIKKAALGGYIPAQLNMLGKMVSTNSTEFDGEPDVELVRKYEMMN</sequence>
<organism evidence="2 3">
    <name type="scientific">Undibacterium macrobrachii</name>
    <dbReference type="NCBI Taxonomy" id="1119058"/>
    <lineage>
        <taxon>Bacteria</taxon>
        <taxon>Pseudomonadati</taxon>
        <taxon>Pseudomonadota</taxon>
        <taxon>Betaproteobacteria</taxon>
        <taxon>Burkholderiales</taxon>
        <taxon>Oxalobacteraceae</taxon>
        <taxon>Undibacterium</taxon>
    </lineage>
</organism>
<evidence type="ECO:0000313" key="3">
    <source>
        <dbReference type="Proteomes" id="UP000620127"/>
    </source>
</evidence>
<keyword evidence="3" id="KW-1185">Reference proteome</keyword>
<evidence type="ECO:0000313" key="2">
    <source>
        <dbReference type="EMBL" id="GGX23219.1"/>
    </source>
</evidence>
<dbReference type="InterPro" id="IPR050767">
    <property type="entry name" value="Sel1_AlgK"/>
</dbReference>
<name>A0ABQ2XLN1_9BURK</name>
<dbReference type="PANTHER" id="PTHR11102:SF160">
    <property type="entry name" value="ERAD-ASSOCIATED E3 UBIQUITIN-PROTEIN LIGASE COMPONENT HRD3"/>
    <property type="match status" value="1"/>
</dbReference>
<evidence type="ECO:0008006" key="4">
    <source>
        <dbReference type="Google" id="ProtNLM"/>
    </source>
</evidence>
<dbReference type="SUPFAM" id="SSF81901">
    <property type="entry name" value="HCP-like"/>
    <property type="match status" value="1"/>
</dbReference>
<dbReference type="Pfam" id="PF08238">
    <property type="entry name" value="Sel1"/>
    <property type="match status" value="4"/>
</dbReference>
<proteinExistence type="predicted"/>
<evidence type="ECO:0000256" key="1">
    <source>
        <dbReference type="SAM" id="MobiDB-lite"/>
    </source>
</evidence>
<dbReference type="RefSeq" id="WP_189347141.1">
    <property type="nucleotide sequence ID" value="NZ_BMYT01000006.1"/>
</dbReference>
<protein>
    <recommendedName>
        <fullName evidence="4">Sel1 repeat family protein</fullName>
    </recommendedName>
</protein>